<protein>
    <recommendedName>
        <fullName evidence="4">Sulfotransferase</fullName>
    </recommendedName>
</protein>
<dbReference type="Pfam" id="PF13469">
    <property type="entry name" value="Sulfotransfer_3"/>
    <property type="match status" value="1"/>
</dbReference>
<proteinExistence type="predicted"/>
<dbReference type="PANTHER" id="PTHR10605">
    <property type="entry name" value="HEPARAN SULFATE SULFOTRANSFERASE"/>
    <property type="match status" value="1"/>
</dbReference>
<comment type="caution">
    <text evidence="2">The sequence shown here is derived from an EMBL/GenBank/DDBJ whole genome shotgun (WGS) entry which is preliminary data.</text>
</comment>
<dbReference type="EMBL" id="BMKA01000003">
    <property type="protein sequence ID" value="GGA22256.1"/>
    <property type="molecule type" value="Genomic_DNA"/>
</dbReference>
<dbReference type="Gene3D" id="3.40.50.300">
    <property type="entry name" value="P-loop containing nucleotide triphosphate hydrolases"/>
    <property type="match status" value="1"/>
</dbReference>
<dbReference type="InterPro" id="IPR037359">
    <property type="entry name" value="NST/OST"/>
</dbReference>
<dbReference type="SUPFAM" id="SSF52540">
    <property type="entry name" value="P-loop containing nucleoside triphosphate hydrolases"/>
    <property type="match status" value="1"/>
</dbReference>
<evidence type="ECO:0008006" key="4">
    <source>
        <dbReference type="Google" id="ProtNLM"/>
    </source>
</evidence>
<sequence length="293" mass="34627">MAEKLAILKGRTFFLGVGAQKAGTTWLSFYLRDHPEVYFSPIKEMHFWGTRTRDDKWPISMFRKKLKAREAELQANPDLPAKGAVALRDRIRMGRDIGAYRRFFRRRVKNEQVFGEITPAYCALDRDELELIRREYPSTKIIFLLRNPADRLWSQMRFSEKFETLEQLEAKIDGVFERPLYRERYDYVTAMRNLRAVFPAENLHFDFYENLFTQDAIDRLCHFLGITPLPGEFERSRNVSVKMPLGPEQRRKMIHELSHQYTYMRDLYAGALPTSWLADLEILETAPDIASER</sequence>
<dbReference type="RefSeq" id="WP_188675433.1">
    <property type="nucleotide sequence ID" value="NZ_BMKA01000003.1"/>
</dbReference>
<evidence type="ECO:0000313" key="3">
    <source>
        <dbReference type="Proteomes" id="UP000628017"/>
    </source>
</evidence>
<name>A0A916QYV2_9RHOB</name>
<reference evidence="2" key="1">
    <citation type="journal article" date="2014" name="Int. J. Syst. Evol. Microbiol.">
        <title>Complete genome sequence of Corynebacterium casei LMG S-19264T (=DSM 44701T), isolated from a smear-ripened cheese.</title>
        <authorList>
            <consortium name="US DOE Joint Genome Institute (JGI-PGF)"/>
            <person name="Walter F."/>
            <person name="Albersmeier A."/>
            <person name="Kalinowski J."/>
            <person name="Ruckert C."/>
        </authorList>
    </citation>
    <scope>NUCLEOTIDE SEQUENCE</scope>
    <source>
        <strain evidence="2">CGMCC 1.15880</strain>
    </source>
</reference>
<dbReference type="GO" id="GO:0008146">
    <property type="term" value="F:sulfotransferase activity"/>
    <property type="evidence" value="ECO:0007669"/>
    <property type="project" value="InterPro"/>
</dbReference>
<evidence type="ECO:0000313" key="2">
    <source>
        <dbReference type="EMBL" id="GGA22256.1"/>
    </source>
</evidence>
<organism evidence="2 3">
    <name type="scientific">Neptunicoccus cionae</name>
    <dbReference type="NCBI Taxonomy" id="2035344"/>
    <lineage>
        <taxon>Bacteria</taxon>
        <taxon>Pseudomonadati</taxon>
        <taxon>Pseudomonadota</taxon>
        <taxon>Alphaproteobacteria</taxon>
        <taxon>Rhodobacterales</taxon>
        <taxon>Paracoccaceae</taxon>
        <taxon>Neptunicoccus</taxon>
    </lineage>
</organism>
<keyword evidence="1" id="KW-0808">Transferase</keyword>
<gene>
    <name evidence="2" type="ORF">GCM10011498_23770</name>
</gene>
<reference evidence="2" key="2">
    <citation type="submission" date="2020-09" db="EMBL/GenBank/DDBJ databases">
        <authorList>
            <person name="Sun Q."/>
            <person name="Zhou Y."/>
        </authorList>
    </citation>
    <scope>NUCLEOTIDE SEQUENCE</scope>
    <source>
        <strain evidence="2">CGMCC 1.15880</strain>
    </source>
</reference>
<dbReference type="InterPro" id="IPR027417">
    <property type="entry name" value="P-loop_NTPase"/>
</dbReference>
<dbReference type="Proteomes" id="UP000628017">
    <property type="component" value="Unassembled WGS sequence"/>
</dbReference>
<keyword evidence="3" id="KW-1185">Reference proteome</keyword>
<dbReference type="AlphaFoldDB" id="A0A916QYV2"/>
<accession>A0A916QYV2</accession>
<dbReference type="PANTHER" id="PTHR10605:SF56">
    <property type="entry name" value="BIFUNCTIONAL HEPARAN SULFATE N-DEACETYLASE_N-SULFOTRANSFERASE"/>
    <property type="match status" value="1"/>
</dbReference>
<evidence type="ECO:0000256" key="1">
    <source>
        <dbReference type="ARBA" id="ARBA00022679"/>
    </source>
</evidence>